<dbReference type="InterPro" id="IPR011060">
    <property type="entry name" value="RibuloseP-bd_barrel"/>
</dbReference>
<dbReference type="InterPro" id="IPR013785">
    <property type="entry name" value="Aldolase_TIM"/>
</dbReference>
<name>A0ABY5KSE6_9CELL</name>
<dbReference type="RefSeq" id="WP_227577059.1">
    <property type="nucleotide sequence ID" value="NZ_CP101987.1"/>
</dbReference>
<organism evidence="3 4">
    <name type="scientific">Cellulomonas xiejunii</name>
    <dbReference type="NCBI Taxonomy" id="2968083"/>
    <lineage>
        <taxon>Bacteria</taxon>
        <taxon>Bacillati</taxon>
        <taxon>Actinomycetota</taxon>
        <taxon>Actinomycetes</taxon>
        <taxon>Micrococcales</taxon>
        <taxon>Cellulomonadaceae</taxon>
        <taxon>Cellulomonas</taxon>
    </lineage>
</organism>
<dbReference type="InterPro" id="IPR001754">
    <property type="entry name" value="OMPdeCOase_dom"/>
</dbReference>
<feature type="domain" description="Orotidine 5'-phosphate decarboxylase" evidence="2">
    <location>
        <begin position="2"/>
        <end position="216"/>
    </location>
</feature>
<keyword evidence="4" id="KW-1185">Reference proteome</keyword>
<protein>
    <submittedName>
        <fullName evidence="3">Orotidine 5'-phosphate decarboxylase</fullName>
        <ecNumber evidence="3">4.1.1.23</ecNumber>
    </submittedName>
</protein>
<dbReference type="EC" id="4.1.1.23" evidence="3"/>
<proteinExistence type="predicted"/>
<evidence type="ECO:0000259" key="2">
    <source>
        <dbReference type="SMART" id="SM00934"/>
    </source>
</evidence>
<keyword evidence="1 3" id="KW-0456">Lyase</keyword>
<evidence type="ECO:0000313" key="3">
    <source>
        <dbReference type="EMBL" id="UUI72025.1"/>
    </source>
</evidence>
<dbReference type="SUPFAM" id="SSF51366">
    <property type="entry name" value="Ribulose-phoshate binding barrel"/>
    <property type="match status" value="1"/>
</dbReference>
<dbReference type="SMART" id="SM00934">
    <property type="entry name" value="OMPdecase"/>
    <property type="match status" value="1"/>
</dbReference>
<reference evidence="3 4" key="1">
    <citation type="submission" date="2022-07" db="EMBL/GenBank/DDBJ databases">
        <title>Novel species in genus cellulomonas.</title>
        <authorList>
            <person name="Ye L."/>
        </authorList>
    </citation>
    <scope>NUCLEOTIDE SEQUENCE [LARGE SCALE GENOMIC DNA]</scope>
    <source>
        <strain evidence="4">zg-B89</strain>
    </source>
</reference>
<dbReference type="PANTHER" id="PTHR35039:SF3">
    <property type="entry name" value="3-KETO-L-GULONATE-6-PHOSPHATE DECARBOXYLASE SGBH-RELATED"/>
    <property type="match status" value="1"/>
</dbReference>
<dbReference type="EMBL" id="CP101987">
    <property type="protein sequence ID" value="UUI72025.1"/>
    <property type="molecule type" value="Genomic_DNA"/>
</dbReference>
<dbReference type="GO" id="GO:0004590">
    <property type="term" value="F:orotidine-5'-phosphate decarboxylase activity"/>
    <property type="evidence" value="ECO:0007669"/>
    <property type="project" value="UniProtKB-EC"/>
</dbReference>
<dbReference type="Proteomes" id="UP001316384">
    <property type="component" value="Chromosome"/>
</dbReference>
<dbReference type="Gene3D" id="3.20.20.70">
    <property type="entry name" value="Aldolase class I"/>
    <property type="match status" value="1"/>
</dbReference>
<dbReference type="PANTHER" id="PTHR35039">
    <property type="entry name" value="3-KETO-L-GULONATE-6-PHOSPHATE DECARBOXYLASE SGBH-RELATED"/>
    <property type="match status" value="1"/>
</dbReference>
<sequence length="226" mass="22350">MQLQVALDRIPLDRAVALAAAVAPWVDGIEVGTSLVKRYGVEAVRAVVAAVADVGGESVGPHEGAGAGRTWVHADLKTVDDAATEVGLALDAGARSVSVLGLASDATLDTAVRTAAARGGEVVVDLMLTSDARRAALAARLDPAVRLGAHVGKDDQAAGASVLDMLGTWAAGRALAVAGGLGVGDVPALRDVPGLRLVVGSAVTGAADPVAVVRALDTARVGVPVG</sequence>
<evidence type="ECO:0000313" key="4">
    <source>
        <dbReference type="Proteomes" id="UP001316384"/>
    </source>
</evidence>
<dbReference type="Pfam" id="PF00215">
    <property type="entry name" value="OMPdecase"/>
    <property type="match status" value="1"/>
</dbReference>
<gene>
    <name evidence="3" type="ORF">NP048_00700</name>
</gene>
<evidence type="ECO:0000256" key="1">
    <source>
        <dbReference type="ARBA" id="ARBA00023239"/>
    </source>
</evidence>
<accession>A0ABY5KSE6</accession>